<organism evidence="2 3">
    <name type="scientific">Mesorhabditis spiculigera</name>
    <dbReference type="NCBI Taxonomy" id="96644"/>
    <lineage>
        <taxon>Eukaryota</taxon>
        <taxon>Metazoa</taxon>
        <taxon>Ecdysozoa</taxon>
        <taxon>Nematoda</taxon>
        <taxon>Chromadorea</taxon>
        <taxon>Rhabditida</taxon>
        <taxon>Rhabditina</taxon>
        <taxon>Rhabditomorpha</taxon>
        <taxon>Rhabditoidea</taxon>
        <taxon>Rhabditidae</taxon>
        <taxon>Mesorhabditinae</taxon>
        <taxon>Mesorhabditis</taxon>
    </lineage>
</organism>
<keyword evidence="1" id="KW-0472">Membrane</keyword>
<keyword evidence="1" id="KW-1133">Transmembrane helix</keyword>
<feature type="transmembrane region" description="Helical" evidence="1">
    <location>
        <begin position="40"/>
        <end position="61"/>
    </location>
</feature>
<proteinExistence type="predicted"/>
<keyword evidence="1" id="KW-0812">Transmembrane</keyword>
<comment type="caution">
    <text evidence="2">The sequence shown here is derived from an EMBL/GenBank/DDBJ whole genome shotgun (WGS) entry which is preliminary data.</text>
</comment>
<dbReference type="Proteomes" id="UP001177023">
    <property type="component" value="Unassembled WGS sequence"/>
</dbReference>
<dbReference type="AlphaFoldDB" id="A0AA36CPH4"/>
<dbReference type="EMBL" id="CATQJA010002579">
    <property type="protein sequence ID" value="CAJ0571718.1"/>
    <property type="molecule type" value="Genomic_DNA"/>
</dbReference>
<evidence type="ECO:0000313" key="3">
    <source>
        <dbReference type="Proteomes" id="UP001177023"/>
    </source>
</evidence>
<protein>
    <submittedName>
        <fullName evidence="2">Uncharacterized protein</fullName>
    </submittedName>
</protein>
<accession>A0AA36CPH4</accession>
<sequence>MPAANPNPFQFPNHQIQEMASGSYDVQKKRTSRICPTMKTFCLFLLAILIAIVISFCALYYAQLIKWSTQAWDDFKDTANGTAKGRRLKFLYTRNTVDHELPYAYSTDFQKKLGMTYEKAWKKCTTVETYEDNFCRWVTYYEQYEK</sequence>
<name>A0AA36CPH4_9BILA</name>
<feature type="non-terminal residue" evidence="2">
    <location>
        <position position="146"/>
    </location>
</feature>
<evidence type="ECO:0000313" key="2">
    <source>
        <dbReference type="EMBL" id="CAJ0571718.1"/>
    </source>
</evidence>
<gene>
    <name evidence="2" type="ORF">MSPICULIGERA_LOCUS10118</name>
</gene>
<evidence type="ECO:0000256" key="1">
    <source>
        <dbReference type="SAM" id="Phobius"/>
    </source>
</evidence>
<keyword evidence="3" id="KW-1185">Reference proteome</keyword>
<reference evidence="2" key="1">
    <citation type="submission" date="2023-06" db="EMBL/GenBank/DDBJ databases">
        <authorList>
            <person name="Delattre M."/>
        </authorList>
    </citation>
    <scope>NUCLEOTIDE SEQUENCE</scope>
    <source>
        <strain evidence="2">AF72</strain>
    </source>
</reference>